<accession>A0ABV7IZ48</accession>
<comment type="subcellular location">
    <subcellularLocation>
        <location evidence="1">Membrane</location>
        <topology evidence="1">Multi-pass membrane protein</topology>
    </subcellularLocation>
</comment>
<feature type="transmembrane region" description="Helical" evidence="5">
    <location>
        <begin position="6"/>
        <end position="24"/>
    </location>
</feature>
<protein>
    <submittedName>
        <fullName evidence="6">CvpA family protein</fullName>
    </submittedName>
</protein>
<dbReference type="EMBL" id="JBHRTO010000001">
    <property type="protein sequence ID" value="MFC3179889.1"/>
    <property type="molecule type" value="Genomic_DNA"/>
</dbReference>
<evidence type="ECO:0000256" key="2">
    <source>
        <dbReference type="ARBA" id="ARBA00022692"/>
    </source>
</evidence>
<reference evidence="7" key="1">
    <citation type="journal article" date="2019" name="Int. J. Syst. Evol. Microbiol.">
        <title>The Global Catalogue of Microorganisms (GCM) 10K type strain sequencing project: providing services to taxonomists for standard genome sequencing and annotation.</title>
        <authorList>
            <consortium name="The Broad Institute Genomics Platform"/>
            <consortium name="The Broad Institute Genome Sequencing Center for Infectious Disease"/>
            <person name="Wu L."/>
            <person name="Ma J."/>
        </authorList>
    </citation>
    <scope>NUCLEOTIDE SEQUENCE [LARGE SCALE GENOMIC DNA]</scope>
    <source>
        <strain evidence="7">KCTC 52039</strain>
    </source>
</reference>
<evidence type="ECO:0000313" key="6">
    <source>
        <dbReference type="EMBL" id="MFC3179889.1"/>
    </source>
</evidence>
<name>A0ABV7IZ48_9RHOB</name>
<dbReference type="InterPro" id="IPR003825">
    <property type="entry name" value="Colicin-V_CvpA"/>
</dbReference>
<keyword evidence="4 5" id="KW-0472">Membrane</keyword>
<dbReference type="Proteomes" id="UP001595547">
    <property type="component" value="Unassembled WGS sequence"/>
</dbReference>
<sequence length="203" mass="21184">MEGFTLVDAGVAGIIVLSAILAYSRGFVREVMAIVGWVGAAVLAYMFAAQAQPLVKEIPAVGKFLENCELSLIAGFAAVFAVGLIIAALFTPLFSSVVQRSVLGGLDQGLGFLFGVVRGVLLVGIAFLVYDRAVAANTVPMVDNSRSAKIFASFQGDINSAVPTDAPNWVVARYNELTATCARETTVTPQIAPTTAPETAPSN</sequence>
<feature type="transmembrane region" description="Helical" evidence="5">
    <location>
        <begin position="110"/>
        <end position="130"/>
    </location>
</feature>
<keyword evidence="2 5" id="KW-0812">Transmembrane</keyword>
<dbReference type="RefSeq" id="WP_380071508.1">
    <property type="nucleotide sequence ID" value="NZ_JBHRTO010000001.1"/>
</dbReference>
<feature type="transmembrane region" description="Helical" evidence="5">
    <location>
        <begin position="72"/>
        <end position="98"/>
    </location>
</feature>
<keyword evidence="3 5" id="KW-1133">Transmembrane helix</keyword>
<organism evidence="6 7">
    <name type="scientific">Cypionkella sinensis</name>
    <dbReference type="NCBI Taxonomy" id="1756043"/>
    <lineage>
        <taxon>Bacteria</taxon>
        <taxon>Pseudomonadati</taxon>
        <taxon>Pseudomonadota</taxon>
        <taxon>Alphaproteobacteria</taxon>
        <taxon>Rhodobacterales</taxon>
        <taxon>Paracoccaceae</taxon>
        <taxon>Cypionkella</taxon>
    </lineage>
</organism>
<dbReference type="InterPro" id="IPR052719">
    <property type="entry name" value="CvpA-like"/>
</dbReference>
<comment type="caution">
    <text evidence="6">The sequence shown here is derived from an EMBL/GenBank/DDBJ whole genome shotgun (WGS) entry which is preliminary data.</text>
</comment>
<dbReference type="Pfam" id="PF02674">
    <property type="entry name" value="Colicin_V"/>
    <property type="match status" value="1"/>
</dbReference>
<dbReference type="PANTHER" id="PTHR36926">
    <property type="entry name" value="COLICIN V PRODUCTION PROTEIN"/>
    <property type="match status" value="1"/>
</dbReference>
<gene>
    <name evidence="6" type="ORF">ACFOGH_02715</name>
</gene>
<evidence type="ECO:0000256" key="4">
    <source>
        <dbReference type="ARBA" id="ARBA00023136"/>
    </source>
</evidence>
<feature type="transmembrane region" description="Helical" evidence="5">
    <location>
        <begin position="31"/>
        <end position="52"/>
    </location>
</feature>
<proteinExistence type="predicted"/>
<evidence type="ECO:0000256" key="1">
    <source>
        <dbReference type="ARBA" id="ARBA00004141"/>
    </source>
</evidence>
<keyword evidence="7" id="KW-1185">Reference proteome</keyword>
<dbReference type="PANTHER" id="PTHR36926:SF1">
    <property type="entry name" value="COLICIN V PRODUCTION PROTEIN"/>
    <property type="match status" value="1"/>
</dbReference>
<evidence type="ECO:0000313" key="7">
    <source>
        <dbReference type="Proteomes" id="UP001595547"/>
    </source>
</evidence>
<evidence type="ECO:0000256" key="3">
    <source>
        <dbReference type="ARBA" id="ARBA00022989"/>
    </source>
</evidence>
<evidence type="ECO:0000256" key="5">
    <source>
        <dbReference type="SAM" id="Phobius"/>
    </source>
</evidence>